<reference evidence="4" key="1">
    <citation type="journal article" date="2019" name="Int. J. Syst. Evol. Microbiol.">
        <title>The Global Catalogue of Microorganisms (GCM) 10K type strain sequencing project: providing services to taxonomists for standard genome sequencing and annotation.</title>
        <authorList>
            <consortium name="The Broad Institute Genomics Platform"/>
            <consortium name="The Broad Institute Genome Sequencing Center for Infectious Disease"/>
            <person name="Wu L."/>
            <person name="Ma J."/>
        </authorList>
    </citation>
    <scope>NUCLEOTIDE SEQUENCE [LARGE SCALE GENOMIC DNA]</scope>
    <source>
        <strain evidence="4">CCUG 62793</strain>
    </source>
</reference>
<keyword evidence="2" id="KW-0812">Transmembrane</keyword>
<evidence type="ECO:0000256" key="1">
    <source>
        <dbReference type="SAM" id="MobiDB-lite"/>
    </source>
</evidence>
<feature type="region of interest" description="Disordered" evidence="1">
    <location>
        <begin position="366"/>
        <end position="391"/>
    </location>
</feature>
<dbReference type="InterPro" id="IPR052534">
    <property type="entry name" value="Extracell_DNA_Util/SecSys_Comp"/>
</dbReference>
<dbReference type="EMBL" id="JBHUIG010000039">
    <property type="protein sequence ID" value="MFD2322289.1"/>
    <property type="molecule type" value="Genomic_DNA"/>
</dbReference>
<comment type="caution">
    <text evidence="3">The sequence shown here is derived from an EMBL/GenBank/DDBJ whole genome shotgun (WGS) entry which is preliminary data.</text>
</comment>
<dbReference type="PANTHER" id="PTHR40278:SF1">
    <property type="entry name" value="DNA UTILIZATION PROTEIN HOFN"/>
    <property type="match status" value="1"/>
</dbReference>
<feature type="transmembrane region" description="Helical" evidence="2">
    <location>
        <begin position="204"/>
        <end position="222"/>
    </location>
</feature>
<evidence type="ECO:0000313" key="3">
    <source>
        <dbReference type="EMBL" id="MFD2322289.1"/>
    </source>
</evidence>
<gene>
    <name evidence="3" type="ORF">ACFSPV_26800</name>
</gene>
<dbReference type="Proteomes" id="UP001597287">
    <property type="component" value="Unassembled WGS sequence"/>
</dbReference>
<keyword evidence="2" id="KW-1133">Transmembrane helix</keyword>
<name>A0ABW5EZL2_9BURK</name>
<feature type="compositionally biased region" description="Low complexity" evidence="1">
    <location>
        <begin position="378"/>
        <end position="391"/>
    </location>
</feature>
<organism evidence="3 4">
    <name type="scientific">Delftia deserti</name>
    <dbReference type="NCBI Taxonomy" id="1651218"/>
    <lineage>
        <taxon>Bacteria</taxon>
        <taxon>Pseudomonadati</taxon>
        <taxon>Pseudomonadota</taxon>
        <taxon>Betaproteobacteria</taxon>
        <taxon>Burkholderiales</taxon>
        <taxon>Comamonadaceae</taxon>
        <taxon>Delftia</taxon>
    </lineage>
</organism>
<keyword evidence="4" id="KW-1185">Reference proteome</keyword>
<dbReference type="InterPro" id="IPR007813">
    <property type="entry name" value="PilN"/>
</dbReference>
<protein>
    <submittedName>
        <fullName evidence="3">PilN domain-containing protein</fullName>
    </submittedName>
</protein>
<sequence length="391" mass="41612">MALLTSDAKFFGLDLSSLGGQFRDAWQQLTQLPWLRRCLPAARMQLIGADGTGQRQMHAAWVRGNSLTLSDAAQGDVSPSAAYAGVLLSPDLVLARTLRLPRLSPQALHSAVALDVQTMSPFSAVQTLWGYALRPDSGSDSAGMQQVDVVITSQDLVAKVLQEQAERLPQGMAPEVWASSLSSPVLLQGFGESRRFGREARQRMWMLLGLAGAIALAIALAVTPTLQLRLRALDASDQFKRLSQASSEVVAKRQAAVDESQSVADLLTRQQQQVDHLRVLALLTELLPDDTAVQRIKFAGNKLTIVGLSDNASDVVSALSKQAGFSEVRLPSAVTRPTRSNKESFTLEAVIDPAVLGLYAAPAATAADADAENKPSDADAPNAPASAKEGA</sequence>
<proteinExistence type="predicted"/>
<dbReference type="Pfam" id="PF05137">
    <property type="entry name" value="PilN"/>
    <property type="match status" value="1"/>
</dbReference>
<dbReference type="PANTHER" id="PTHR40278">
    <property type="entry name" value="DNA UTILIZATION PROTEIN HOFN"/>
    <property type="match status" value="1"/>
</dbReference>
<accession>A0ABW5EZL2</accession>
<keyword evidence="2" id="KW-0472">Membrane</keyword>
<evidence type="ECO:0000313" key="4">
    <source>
        <dbReference type="Proteomes" id="UP001597287"/>
    </source>
</evidence>
<dbReference type="RefSeq" id="WP_312371262.1">
    <property type="nucleotide sequence ID" value="NZ_JBHSIH010000001.1"/>
</dbReference>
<evidence type="ECO:0000256" key="2">
    <source>
        <dbReference type="SAM" id="Phobius"/>
    </source>
</evidence>